<proteinExistence type="predicted"/>
<dbReference type="RefSeq" id="WP_092915222.1">
    <property type="nucleotide sequence ID" value="NZ_FOZN01000001.1"/>
</dbReference>
<protein>
    <submittedName>
        <fullName evidence="1">Uncharacterized protein</fullName>
    </submittedName>
</protein>
<dbReference type="EMBL" id="FOZN01000001">
    <property type="protein sequence ID" value="SFR99257.1"/>
    <property type="molecule type" value="Genomic_DNA"/>
</dbReference>
<reference evidence="1 2" key="1">
    <citation type="submission" date="2016-10" db="EMBL/GenBank/DDBJ databases">
        <authorList>
            <person name="Varghese N."/>
            <person name="Submissions S."/>
        </authorList>
    </citation>
    <scope>NUCLEOTIDE SEQUENCE [LARGE SCALE GENOMIC DNA]</scope>
    <source>
        <strain evidence="1 2">IAM 15147</strain>
    </source>
</reference>
<evidence type="ECO:0000313" key="2">
    <source>
        <dbReference type="Proteomes" id="UP000198506"/>
    </source>
</evidence>
<keyword evidence="2" id="KW-1185">Reference proteome</keyword>
<dbReference type="AlphaFoldDB" id="A0AA94HKC5"/>
<dbReference type="Proteomes" id="UP000198506">
    <property type="component" value="Unassembled WGS sequence"/>
</dbReference>
<name>A0AA94HKC5_9MICO</name>
<gene>
    <name evidence="1" type="ORF">SAMN04487783_0329</name>
</gene>
<evidence type="ECO:0000313" key="1">
    <source>
        <dbReference type="EMBL" id="SFR99257.1"/>
    </source>
</evidence>
<accession>A0AA94HKC5</accession>
<dbReference type="InterPro" id="IPR038071">
    <property type="entry name" value="UROD/MetE-like_sf"/>
</dbReference>
<organism evidence="1 2">
    <name type="scientific">Agrococcus baldri</name>
    <dbReference type="NCBI Taxonomy" id="153730"/>
    <lineage>
        <taxon>Bacteria</taxon>
        <taxon>Bacillati</taxon>
        <taxon>Actinomycetota</taxon>
        <taxon>Actinomycetes</taxon>
        <taxon>Micrococcales</taxon>
        <taxon>Microbacteriaceae</taxon>
        <taxon>Agrococcus</taxon>
    </lineage>
</organism>
<dbReference type="SUPFAM" id="SSF51726">
    <property type="entry name" value="UROD/MetE-like"/>
    <property type="match status" value="1"/>
</dbReference>
<sequence>MSAVATHLVGSINQPDAESVFRVVADRLDDVPRIPDGEVGERYYWIQFQTLRFDQTPGLERVGEPGYRIRDQFDVRQFTITGDVQLPELGYAAAAIDSYARFAALQEQGVLAAGTRFQVSLPTPIAILGAFIEPGSRAAFEPIYRDALRAELDAILAAIPHERLAIQFDAAVEFAILERDRKPGFIIEPWWDGDALDGVVARLSELASWVPAEVQQGFHLCYGDVEEAHFVQPEDAGTLAAVIRGVLAAAPRQVDWIHLPVPIERDDEAYFAPLAGIEWGRTQPFLGLVHHEDGVDGALRRARAAQTAVPALAAPGAFGIATECGFGRGPAERTAPLLDLHHDVAERLVGELAG</sequence>
<comment type="caution">
    <text evidence="1">The sequence shown here is derived from an EMBL/GenBank/DDBJ whole genome shotgun (WGS) entry which is preliminary data.</text>
</comment>
<dbReference type="Gene3D" id="3.20.20.210">
    <property type="match status" value="1"/>
</dbReference>